<dbReference type="InterPro" id="IPR006076">
    <property type="entry name" value="FAD-dep_OxRdtase"/>
</dbReference>
<dbReference type="SUPFAM" id="SSF51905">
    <property type="entry name" value="FAD/NAD(P)-binding domain"/>
    <property type="match status" value="1"/>
</dbReference>
<dbReference type="EMBL" id="WMBQ01000001">
    <property type="protein sequence ID" value="MTD94645.1"/>
    <property type="molecule type" value="Genomic_DNA"/>
</dbReference>
<comment type="similarity">
    <text evidence="5">Belongs to the L2HGDH family.</text>
</comment>
<dbReference type="PANTHER" id="PTHR43104:SF4">
    <property type="entry name" value="L-2-HYDROXYGLUTARATE DEHYDROGENASE, MITOCHONDRIAL"/>
    <property type="match status" value="1"/>
</dbReference>
<organism evidence="7 8">
    <name type="scientific">Hyphomicrobium album</name>
    <dbReference type="NCBI Taxonomy" id="2665159"/>
    <lineage>
        <taxon>Bacteria</taxon>
        <taxon>Pseudomonadati</taxon>
        <taxon>Pseudomonadota</taxon>
        <taxon>Alphaproteobacteria</taxon>
        <taxon>Hyphomicrobiales</taxon>
        <taxon>Hyphomicrobiaceae</taxon>
        <taxon>Hyphomicrobium</taxon>
    </lineage>
</organism>
<dbReference type="RefSeq" id="WP_154739040.1">
    <property type="nucleotide sequence ID" value="NZ_WMBQ01000001.1"/>
</dbReference>
<dbReference type="Gene3D" id="3.50.50.60">
    <property type="entry name" value="FAD/NAD(P)-binding domain"/>
    <property type="match status" value="1"/>
</dbReference>
<evidence type="ECO:0000256" key="3">
    <source>
        <dbReference type="ARBA" id="ARBA00022827"/>
    </source>
</evidence>
<evidence type="ECO:0000256" key="1">
    <source>
        <dbReference type="ARBA" id="ARBA00001974"/>
    </source>
</evidence>
<dbReference type="PANTHER" id="PTHR43104">
    <property type="entry name" value="L-2-HYDROXYGLUTARATE DEHYDROGENASE, MITOCHONDRIAL"/>
    <property type="match status" value="1"/>
</dbReference>
<gene>
    <name evidence="7" type="ORF">GIW81_09915</name>
</gene>
<dbReference type="AlphaFoldDB" id="A0A6I3KG91"/>
<protein>
    <submittedName>
        <fullName evidence="7">FAD-dependent oxidoreductase</fullName>
    </submittedName>
</protein>
<dbReference type="Pfam" id="PF01266">
    <property type="entry name" value="DAO"/>
    <property type="match status" value="1"/>
</dbReference>
<keyword evidence="4" id="KW-0560">Oxidoreductase</keyword>
<reference evidence="7 8" key="1">
    <citation type="submission" date="2019-11" db="EMBL/GenBank/DDBJ databases">
        <title>Identification of a novel strain.</title>
        <authorList>
            <person name="Xu Q."/>
            <person name="Wang G."/>
        </authorList>
    </citation>
    <scope>NUCLEOTIDE SEQUENCE [LARGE SCALE GENOMIC DNA]</scope>
    <source>
        <strain evidence="8">xq</strain>
    </source>
</reference>
<dbReference type="Gene3D" id="3.30.9.10">
    <property type="entry name" value="D-Amino Acid Oxidase, subunit A, domain 2"/>
    <property type="match status" value="1"/>
</dbReference>
<accession>A0A6I3KG91</accession>
<evidence type="ECO:0000313" key="8">
    <source>
        <dbReference type="Proteomes" id="UP000440694"/>
    </source>
</evidence>
<proteinExistence type="inferred from homology"/>
<dbReference type="GO" id="GO:0047545">
    <property type="term" value="F:(S)-2-hydroxyglutarate dehydrogenase activity"/>
    <property type="evidence" value="ECO:0007669"/>
    <property type="project" value="TreeGrafter"/>
</dbReference>
<sequence>MAADIETVVVGGGVVGLSIARALTLAGQEVLLIERHGRLGTETSSRNSEVIHAGIYYKPGSLRARLCVAGKEMLYRFCAENGVAHQRYGKLLVATQEAEVPALEAIADNAAKNGVGDLQRLTAAGARALEPEVACVAAYLSPSTGVIDSHGLMQALDGHLTAQGGSVVLNTAVTGIAASTDCFTLQTQSSGEEGSLTARNLVLAAGLSATLVGRMLSYRAGYTVPETYPARGHYFALSGKSPFRHLVYPMPAGAWLGVHVTLDVAGRARFGPDIEWSDSVDYSFDEANGSRLANFESEIRRYWPGLPAGALHPDSVGVRPKIYRAGEPTPDFAIHGPRDHGIDRLVALYGLESPGLTSSLAIGDFVTELLGAKED</sequence>
<evidence type="ECO:0000256" key="4">
    <source>
        <dbReference type="ARBA" id="ARBA00023002"/>
    </source>
</evidence>
<keyword evidence="3" id="KW-0274">FAD</keyword>
<evidence type="ECO:0000313" key="7">
    <source>
        <dbReference type="EMBL" id="MTD94645.1"/>
    </source>
</evidence>
<keyword evidence="8" id="KW-1185">Reference proteome</keyword>
<comment type="cofactor">
    <cofactor evidence="1">
        <name>FAD</name>
        <dbReference type="ChEBI" id="CHEBI:57692"/>
    </cofactor>
</comment>
<evidence type="ECO:0000256" key="2">
    <source>
        <dbReference type="ARBA" id="ARBA00022630"/>
    </source>
</evidence>
<feature type="domain" description="FAD dependent oxidoreductase" evidence="6">
    <location>
        <begin position="7"/>
        <end position="369"/>
    </location>
</feature>
<name>A0A6I3KG91_9HYPH</name>
<dbReference type="InterPro" id="IPR036188">
    <property type="entry name" value="FAD/NAD-bd_sf"/>
</dbReference>
<evidence type="ECO:0000259" key="6">
    <source>
        <dbReference type="Pfam" id="PF01266"/>
    </source>
</evidence>
<comment type="caution">
    <text evidence="7">The sequence shown here is derived from an EMBL/GenBank/DDBJ whole genome shotgun (WGS) entry which is preliminary data.</text>
</comment>
<keyword evidence="2" id="KW-0285">Flavoprotein</keyword>
<evidence type="ECO:0000256" key="5">
    <source>
        <dbReference type="ARBA" id="ARBA00037941"/>
    </source>
</evidence>
<dbReference type="Proteomes" id="UP000440694">
    <property type="component" value="Unassembled WGS sequence"/>
</dbReference>